<dbReference type="OrthoDB" id="66620at2759"/>
<dbReference type="PANTHER" id="PTHR48041:SF100">
    <property type="entry name" value="ABC TRANSPORTER-LIKE"/>
    <property type="match status" value="1"/>
</dbReference>
<name>A0A2I0A0H6_9ASPA</name>
<keyword evidence="3 6" id="KW-0812">Transmembrane</keyword>
<dbReference type="PANTHER" id="PTHR48041">
    <property type="entry name" value="ABC TRANSPORTER G FAMILY MEMBER 28"/>
    <property type="match status" value="1"/>
</dbReference>
<accession>A0A2I0A0H6</accession>
<evidence type="ECO:0000256" key="1">
    <source>
        <dbReference type="ARBA" id="ARBA00004141"/>
    </source>
</evidence>
<evidence type="ECO:0000259" key="7">
    <source>
        <dbReference type="Pfam" id="PF01061"/>
    </source>
</evidence>
<protein>
    <submittedName>
        <fullName evidence="8">ABC transporter G family member 10</fullName>
    </submittedName>
</protein>
<reference evidence="8 9" key="1">
    <citation type="journal article" date="2017" name="Nature">
        <title>The Apostasia genome and the evolution of orchids.</title>
        <authorList>
            <person name="Zhang G.Q."/>
            <person name="Liu K.W."/>
            <person name="Li Z."/>
            <person name="Lohaus R."/>
            <person name="Hsiao Y.Y."/>
            <person name="Niu S.C."/>
            <person name="Wang J.Y."/>
            <person name="Lin Y.C."/>
            <person name="Xu Q."/>
            <person name="Chen L.J."/>
            <person name="Yoshida K."/>
            <person name="Fujiwara S."/>
            <person name="Wang Z.W."/>
            <person name="Zhang Y.Q."/>
            <person name="Mitsuda N."/>
            <person name="Wang M."/>
            <person name="Liu G.H."/>
            <person name="Pecoraro L."/>
            <person name="Huang H.X."/>
            <person name="Xiao X.J."/>
            <person name="Lin M."/>
            <person name="Wu X.Y."/>
            <person name="Wu W.L."/>
            <person name="Chen Y.Y."/>
            <person name="Chang S.B."/>
            <person name="Sakamoto S."/>
            <person name="Ohme-Takagi M."/>
            <person name="Yagi M."/>
            <person name="Zeng S.J."/>
            <person name="Shen C.Y."/>
            <person name="Yeh C.M."/>
            <person name="Luo Y.B."/>
            <person name="Tsai W.C."/>
            <person name="Van de Peer Y."/>
            <person name="Liu Z.J."/>
        </authorList>
    </citation>
    <scope>NUCLEOTIDE SEQUENCE [LARGE SCALE GENOMIC DNA]</scope>
    <source>
        <strain evidence="9">cv. Shenzhen</strain>
        <tissue evidence="8">Stem</tissue>
    </source>
</reference>
<evidence type="ECO:0000256" key="4">
    <source>
        <dbReference type="ARBA" id="ARBA00022989"/>
    </source>
</evidence>
<dbReference type="GO" id="GO:0016020">
    <property type="term" value="C:membrane"/>
    <property type="evidence" value="ECO:0007669"/>
    <property type="project" value="UniProtKB-SubCell"/>
</dbReference>
<evidence type="ECO:0000313" key="8">
    <source>
        <dbReference type="EMBL" id="PKA49038.1"/>
    </source>
</evidence>
<dbReference type="GO" id="GO:0140359">
    <property type="term" value="F:ABC-type transporter activity"/>
    <property type="evidence" value="ECO:0007669"/>
    <property type="project" value="InterPro"/>
</dbReference>
<dbReference type="Pfam" id="PF01061">
    <property type="entry name" value="ABC2_membrane"/>
    <property type="match status" value="1"/>
</dbReference>
<dbReference type="AlphaFoldDB" id="A0A2I0A0H6"/>
<comment type="subcellular location">
    <subcellularLocation>
        <location evidence="1">Membrane</location>
        <topology evidence="1">Multi-pass membrane protein</topology>
    </subcellularLocation>
</comment>
<gene>
    <name evidence="8" type="primary">ABCG10</name>
    <name evidence="8" type="ORF">AXF42_Ash010722</name>
</gene>
<keyword evidence="2" id="KW-0813">Transport</keyword>
<keyword evidence="5 6" id="KW-0472">Membrane</keyword>
<evidence type="ECO:0000256" key="2">
    <source>
        <dbReference type="ARBA" id="ARBA00022448"/>
    </source>
</evidence>
<organism evidence="8 9">
    <name type="scientific">Apostasia shenzhenica</name>
    <dbReference type="NCBI Taxonomy" id="1088818"/>
    <lineage>
        <taxon>Eukaryota</taxon>
        <taxon>Viridiplantae</taxon>
        <taxon>Streptophyta</taxon>
        <taxon>Embryophyta</taxon>
        <taxon>Tracheophyta</taxon>
        <taxon>Spermatophyta</taxon>
        <taxon>Magnoliopsida</taxon>
        <taxon>Liliopsida</taxon>
        <taxon>Asparagales</taxon>
        <taxon>Orchidaceae</taxon>
        <taxon>Apostasioideae</taxon>
        <taxon>Apostasia</taxon>
    </lineage>
</organism>
<feature type="domain" description="ABC-2 type transporter transmembrane" evidence="7">
    <location>
        <begin position="2"/>
        <end position="130"/>
    </location>
</feature>
<evidence type="ECO:0000313" key="9">
    <source>
        <dbReference type="Proteomes" id="UP000236161"/>
    </source>
</evidence>
<dbReference type="InterPro" id="IPR050352">
    <property type="entry name" value="ABCG_transporters"/>
</dbReference>
<keyword evidence="9" id="KW-1185">Reference proteome</keyword>
<dbReference type="STRING" id="1088818.A0A2I0A0H6"/>
<dbReference type="InterPro" id="IPR013525">
    <property type="entry name" value="ABC2_TM"/>
</dbReference>
<dbReference type="Proteomes" id="UP000236161">
    <property type="component" value="Unassembled WGS sequence"/>
</dbReference>
<evidence type="ECO:0000256" key="6">
    <source>
        <dbReference type="SAM" id="Phobius"/>
    </source>
</evidence>
<feature type="transmembrane region" description="Helical" evidence="6">
    <location>
        <begin position="50"/>
        <end position="74"/>
    </location>
</feature>
<feature type="transmembrane region" description="Helical" evidence="6">
    <location>
        <begin position="80"/>
        <end position="100"/>
    </location>
</feature>
<proteinExistence type="predicted"/>
<evidence type="ECO:0000256" key="5">
    <source>
        <dbReference type="ARBA" id="ARBA00023136"/>
    </source>
</evidence>
<evidence type="ECO:0000256" key="3">
    <source>
        <dbReference type="ARBA" id="ARBA00022692"/>
    </source>
</evidence>
<keyword evidence="4 6" id="KW-1133">Transmembrane helix</keyword>
<sequence>MREVSGGAYRVSSYVVANAIVFFPFLFAAALLYAAPVYWLVGLRREFHAFLFFFLVIWLVMLTANAFVACFSALVPNFIMGNTVIAGFMGSFFLFSGYFISKERIPKYWLFMHYLSLFKYPFEALLLNEYGGEKGRRECIQRGEGGCVMDGEMFLRRQGMVEDNRWSNLGVMLAFIFGYRLVSLVILWIRTLR</sequence>
<dbReference type="EMBL" id="KZ452040">
    <property type="protein sequence ID" value="PKA49038.1"/>
    <property type="molecule type" value="Genomic_DNA"/>
</dbReference>
<feature type="transmembrane region" description="Helical" evidence="6">
    <location>
        <begin position="166"/>
        <end position="189"/>
    </location>
</feature>
<feature type="transmembrane region" description="Helical" evidence="6">
    <location>
        <begin position="20"/>
        <end position="41"/>
    </location>
</feature>